<gene>
    <name evidence="1" type="ORF">OUZ56_004110</name>
</gene>
<reference evidence="1 2" key="1">
    <citation type="journal article" date="2023" name="Nucleic Acids Res.">
        <title>The hologenome of Daphnia magna reveals possible DNA methylation and microbiome-mediated evolution of the host genome.</title>
        <authorList>
            <person name="Chaturvedi A."/>
            <person name="Li X."/>
            <person name="Dhandapani V."/>
            <person name="Marshall H."/>
            <person name="Kissane S."/>
            <person name="Cuenca-Cambronero M."/>
            <person name="Asole G."/>
            <person name="Calvet F."/>
            <person name="Ruiz-Romero M."/>
            <person name="Marangio P."/>
            <person name="Guigo R."/>
            <person name="Rago D."/>
            <person name="Mirbahai L."/>
            <person name="Eastwood N."/>
            <person name="Colbourne J.K."/>
            <person name="Zhou J."/>
            <person name="Mallon E."/>
            <person name="Orsini L."/>
        </authorList>
    </citation>
    <scope>NUCLEOTIDE SEQUENCE [LARGE SCALE GENOMIC DNA]</scope>
    <source>
        <strain evidence="1">LRV0_1</strain>
    </source>
</reference>
<keyword evidence="2" id="KW-1185">Reference proteome</keyword>
<accession>A0ABQ9YNS8</accession>
<evidence type="ECO:0000313" key="1">
    <source>
        <dbReference type="EMBL" id="KAK4002270.1"/>
    </source>
</evidence>
<organism evidence="1 2">
    <name type="scientific">Daphnia magna</name>
    <dbReference type="NCBI Taxonomy" id="35525"/>
    <lineage>
        <taxon>Eukaryota</taxon>
        <taxon>Metazoa</taxon>
        <taxon>Ecdysozoa</taxon>
        <taxon>Arthropoda</taxon>
        <taxon>Crustacea</taxon>
        <taxon>Branchiopoda</taxon>
        <taxon>Diplostraca</taxon>
        <taxon>Cladocera</taxon>
        <taxon>Anomopoda</taxon>
        <taxon>Daphniidae</taxon>
        <taxon>Daphnia</taxon>
    </lineage>
</organism>
<sequence length="115" mass="13237">MASLYEEGLLADKNCTVHCMNRATDMCLVIQTAFLPGELQQIPHHEQNVGFSYRIFLNSGVRRHDSYSQFYDKLSGVVDKDLRSQMNSDVHLSTFSSTNNAEVLKQDHRKRLFKI</sequence>
<comment type="caution">
    <text evidence="1">The sequence shown here is derived from an EMBL/GenBank/DDBJ whole genome shotgun (WGS) entry which is preliminary data.</text>
</comment>
<proteinExistence type="predicted"/>
<name>A0ABQ9YNS8_9CRUS</name>
<dbReference type="EMBL" id="JAOYFB010000001">
    <property type="protein sequence ID" value="KAK4002270.1"/>
    <property type="molecule type" value="Genomic_DNA"/>
</dbReference>
<evidence type="ECO:0000313" key="2">
    <source>
        <dbReference type="Proteomes" id="UP001234178"/>
    </source>
</evidence>
<protein>
    <submittedName>
        <fullName evidence="1">Uncharacterized protein</fullName>
    </submittedName>
</protein>
<dbReference type="Proteomes" id="UP001234178">
    <property type="component" value="Unassembled WGS sequence"/>
</dbReference>